<reference evidence="9 10" key="1">
    <citation type="submission" date="2019-09" db="EMBL/GenBank/DDBJ databases">
        <title>Bird 10,000 Genomes (B10K) Project - Family phase.</title>
        <authorList>
            <person name="Zhang G."/>
        </authorList>
    </citation>
    <scope>NUCLEOTIDE SEQUENCE [LARGE SCALE GENOMIC DNA]</scope>
    <source>
        <strain evidence="9">B10K-DU-002-35</strain>
        <tissue evidence="9">Muscle</tissue>
    </source>
</reference>
<feature type="transmembrane region" description="Helical" evidence="8">
    <location>
        <begin position="141"/>
        <end position="163"/>
    </location>
</feature>
<dbReference type="EMBL" id="VXBP01003141">
    <property type="protein sequence ID" value="NXN95067.1"/>
    <property type="molecule type" value="Genomic_DNA"/>
</dbReference>
<sequence>GEQTPLLVGTPRQGYGAAWVTLLVVEALEKGGFLGIAASLVPVLSSGSLAWGGTQVSCAHLILVGASHLLAPIGGWVADVYLGHRGTVLLSLSLYLLATGLMPTMATLDGRLSLCGEMPAATITQNCSGCQGKPPEIYCGATIYTGLFLLALSVGSIRANLVAFGGDQVKDQHGVTTRRFFNWFYWSSNVGAIFSLLVVALVQQQISVLASSFIPVACVVLALLIFLLATPTLVTKPPRGSQVSTIIKLTLQSCGCTRERSLQLDPEDLLPSSRAQPGAPSLKEDLENFQGLSRILPVMLAFIPHWMVFFQMQSAYHLQGLQLHSPGVFQHGQDHTSALQTYTLPSVWHLLATTMPVVALVPLKDLIVDPFLARRRLVPSALQQVALGMFFSLMSLLAAGVLEWQRLQDQTVPEANGEGPHPAAPLPIWWQLPQYLLMGISQLLANISALEFTFAEAPDAMKGATMGVFFFFVCGVGWFLGWGLLTLCSLPTYGGLRCPQGYGDLQHEDMRVTSSCCRLDSYFPLLGGIQSAASVLFAWVSRSYRGSPAAP</sequence>
<dbReference type="GO" id="GO:0015833">
    <property type="term" value="P:peptide transport"/>
    <property type="evidence" value="ECO:0007669"/>
    <property type="project" value="UniProtKB-KW"/>
</dbReference>
<keyword evidence="5" id="KW-0653">Protein transport</keyword>
<feature type="transmembrane region" description="Helical" evidence="8">
    <location>
        <begin position="381"/>
        <end position="402"/>
    </location>
</feature>
<comment type="similarity">
    <text evidence="2">Belongs to the major facilitator superfamily. Proton-dependent oligopeptide transporter (POT/PTR) (TC 2.A.17) family.</text>
</comment>
<feature type="non-terminal residue" evidence="9">
    <location>
        <position position="1"/>
    </location>
</feature>
<feature type="transmembrane region" description="Helical" evidence="8">
    <location>
        <begin position="466"/>
        <end position="485"/>
    </location>
</feature>
<keyword evidence="7 8" id="KW-0472">Membrane</keyword>
<dbReference type="GO" id="GO:0016020">
    <property type="term" value="C:membrane"/>
    <property type="evidence" value="ECO:0007669"/>
    <property type="project" value="UniProtKB-SubCell"/>
</dbReference>
<feature type="transmembrane region" description="Helical" evidence="8">
    <location>
        <begin position="58"/>
        <end position="77"/>
    </location>
</feature>
<feature type="transmembrane region" description="Helical" evidence="8">
    <location>
        <begin position="32"/>
        <end position="51"/>
    </location>
</feature>
<accession>A0A7L1N8R2</accession>
<evidence type="ECO:0000313" key="9">
    <source>
        <dbReference type="EMBL" id="NXN95067.1"/>
    </source>
</evidence>
<comment type="subcellular location">
    <subcellularLocation>
        <location evidence="1">Membrane</location>
        <topology evidence="1">Multi-pass membrane protein</topology>
    </subcellularLocation>
</comment>
<dbReference type="SUPFAM" id="SSF103473">
    <property type="entry name" value="MFS general substrate transporter"/>
    <property type="match status" value="1"/>
</dbReference>
<organism evidence="9 10">
    <name type="scientific">Rhinopomastus cyanomelas</name>
    <name type="common">Common scimitarbill</name>
    <dbReference type="NCBI Taxonomy" id="113115"/>
    <lineage>
        <taxon>Eukaryota</taxon>
        <taxon>Metazoa</taxon>
        <taxon>Chordata</taxon>
        <taxon>Craniata</taxon>
        <taxon>Vertebrata</taxon>
        <taxon>Euteleostomi</taxon>
        <taxon>Archelosauria</taxon>
        <taxon>Archosauria</taxon>
        <taxon>Dinosauria</taxon>
        <taxon>Saurischia</taxon>
        <taxon>Theropoda</taxon>
        <taxon>Coelurosauria</taxon>
        <taxon>Aves</taxon>
        <taxon>Neognathae</taxon>
        <taxon>Neoaves</taxon>
        <taxon>Telluraves</taxon>
        <taxon>Coraciimorphae</taxon>
        <taxon>Bucerotiformes</taxon>
        <taxon>Rhinopomastidae</taxon>
        <taxon>Rhinopomastus</taxon>
    </lineage>
</organism>
<evidence type="ECO:0000256" key="3">
    <source>
        <dbReference type="ARBA" id="ARBA00022692"/>
    </source>
</evidence>
<dbReference type="OrthoDB" id="8904098at2759"/>
<keyword evidence="4" id="KW-0813">Transport</keyword>
<dbReference type="GO" id="GO:0015293">
    <property type="term" value="F:symporter activity"/>
    <property type="evidence" value="ECO:0007669"/>
    <property type="project" value="UniProtKB-KW"/>
</dbReference>
<evidence type="ECO:0000256" key="2">
    <source>
        <dbReference type="ARBA" id="ARBA00005982"/>
    </source>
</evidence>
<dbReference type="Gene3D" id="1.20.1250.20">
    <property type="entry name" value="MFS general substrate transporter like domains"/>
    <property type="match status" value="1"/>
</dbReference>
<evidence type="ECO:0000256" key="7">
    <source>
        <dbReference type="ARBA" id="ARBA00023136"/>
    </source>
</evidence>
<evidence type="ECO:0000256" key="8">
    <source>
        <dbReference type="SAM" id="Phobius"/>
    </source>
</evidence>
<dbReference type="AlphaFoldDB" id="A0A7L1N8R2"/>
<feature type="transmembrane region" description="Helical" evidence="8">
    <location>
        <begin position="209"/>
        <end position="229"/>
    </location>
</feature>
<evidence type="ECO:0000256" key="4">
    <source>
        <dbReference type="ARBA" id="ARBA00022847"/>
    </source>
</evidence>
<protein>
    <submittedName>
        <fullName evidence="9">S15A3 protein</fullName>
    </submittedName>
</protein>
<keyword evidence="10" id="KW-1185">Reference proteome</keyword>
<dbReference type="InterPro" id="IPR000109">
    <property type="entry name" value="POT_fam"/>
</dbReference>
<keyword evidence="3 8" id="KW-0812">Transmembrane</keyword>
<dbReference type="Proteomes" id="UP000565785">
    <property type="component" value="Unassembled WGS sequence"/>
</dbReference>
<evidence type="ECO:0000256" key="5">
    <source>
        <dbReference type="ARBA" id="ARBA00022856"/>
    </source>
</evidence>
<dbReference type="Pfam" id="PF00854">
    <property type="entry name" value="PTR2"/>
    <property type="match status" value="1"/>
</dbReference>
<name>A0A7L1N8R2_RHICY</name>
<dbReference type="InterPro" id="IPR036259">
    <property type="entry name" value="MFS_trans_sf"/>
</dbReference>
<gene>
    <name evidence="9" type="primary">Slc15a3</name>
    <name evidence="9" type="ORF">RHICYA_R15074</name>
</gene>
<feature type="transmembrane region" description="Helical" evidence="8">
    <location>
        <begin position="183"/>
        <end position="202"/>
    </location>
</feature>
<feature type="transmembrane region" description="Helical" evidence="8">
    <location>
        <begin position="89"/>
        <end position="108"/>
    </location>
</feature>
<keyword evidence="4" id="KW-0769">Symport</keyword>
<evidence type="ECO:0000256" key="1">
    <source>
        <dbReference type="ARBA" id="ARBA00004141"/>
    </source>
</evidence>
<feature type="non-terminal residue" evidence="9">
    <location>
        <position position="551"/>
    </location>
</feature>
<keyword evidence="6 8" id="KW-1133">Transmembrane helix</keyword>
<keyword evidence="5" id="KW-0571">Peptide transport</keyword>
<evidence type="ECO:0000256" key="6">
    <source>
        <dbReference type="ARBA" id="ARBA00022989"/>
    </source>
</evidence>
<comment type="caution">
    <text evidence="9">The sequence shown here is derived from an EMBL/GenBank/DDBJ whole genome shotgun (WGS) entry which is preliminary data.</text>
</comment>
<dbReference type="PANTHER" id="PTHR11654">
    <property type="entry name" value="OLIGOPEPTIDE TRANSPORTER-RELATED"/>
    <property type="match status" value="1"/>
</dbReference>
<proteinExistence type="inferred from homology"/>
<evidence type="ECO:0000313" key="10">
    <source>
        <dbReference type="Proteomes" id="UP000565785"/>
    </source>
</evidence>